<dbReference type="KEGG" id="myd:102769558"/>
<dbReference type="GO" id="GO:0004197">
    <property type="term" value="F:cysteine-type endopeptidase activity"/>
    <property type="evidence" value="ECO:0007669"/>
    <property type="project" value="InterPro"/>
</dbReference>
<dbReference type="PRINTS" id="PR00376">
    <property type="entry name" value="IL1BCENZYME"/>
</dbReference>
<dbReference type="PROSITE" id="PS50208">
    <property type="entry name" value="CASPASE_P20"/>
    <property type="match status" value="1"/>
</dbReference>
<sequence length="498" mass="53708">MAFLVSGTLRVAAQIADAQDSLGRKVVGGTAWPSSLPAPSRAPPRPTLALPSQGKYSVQGPRVALTLSSPEVSASTVAILESVFQTLGFERCQRREASVQDFLEELTGFREQLDAHGAPMGCVLVALVAPNGQLRQPQKLVRELSGCEALRGCPKVFLLLSSAPGAAPKPGTFLTGLSELCGRCPHWSLLQLLTEVFCRTAGESSGATCCPVLQSSLRGALCLGDVDPWGPEPEPSPSAQYDLSRDRAALFLAVIRDRPGAQRDVEALEGLCQTLGFETTLRTDPTAQAFQEELAQFQERLDTRRSPVSCALVALMAHGGPQGQLLGADGKEVRPEALVRELSHCRALWGCPKIFLLQACRGGHRDAGMGPTALPWFWRWLRAPPVTPSHADVLRIYADAQGNSSGGFMPGSCDQADILMVYAAAEGCVAYRDEKGSDFIQTLVEVLRATPEGDLLELLTEVNRQVCELDVRGPDCNERRKACLEIRSSLRRRLCLQA</sequence>
<dbReference type="Pfam" id="PF00656">
    <property type="entry name" value="Peptidase_C14"/>
    <property type="match status" value="1"/>
</dbReference>
<accession>L5MDK7</accession>
<dbReference type="FunFam" id="3.40.50.1460:FF:000028">
    <property type="entry name" value="Uncharacterized protein"/>
    <property type="match status" value="1"/>
</dbReference>
<dbReference type="InterPro" id="IPR029030">
    <property type="entry name" value="Caspase-like_dom_sf"/>
</dbReference>
<gene>
    <name evidence="6" type="ORF">MDA_GLEAN10003434</name>
</gene>
<dbReference type="InterPro" id="IPR011600">
    <property type="entry name" value="Pept_C14_caspase"/>
</dbReference>
<evidence type="ECO:0000259" key="5">
    <source>
        <dbReference type="PROSITE" id="PS50208"/>
    </source>
</evidence>
<evidence type="ECO:0000256" key="3">
    <source>
        <dbReference type="SAM" id="MobiDB-lite"/>
    </source>
</evidence>
<comment type="similarity">
    <text evidence="1 2">Belongs to the peptidase C14A family.</text>
</comment>
<evidence type="ECO:0000313" key="7">
    <source>
        <dbReference type="Proteomes" id="UP000010556"/>
    </source>
</evidence>
<dbReference type="PANTHER" id="PTHR22576:SF41">
    <property type="entry name" value="CASPASE 14, APOPTOSIS-RELATED CYSTEINE PEPTIDASE"/>
    <property type="match status" value="1"/>
</dbReference>
<dbReference type="OrthoDB" id="6097640at2759"/>
<evidence type="ECO:0000259" key="4">
    <source>
        <dbReference type="PROSITE" id="PS50207"/>
    </source>
</evidence>
<dbReference type="eggNOG" id="KOG3573">
    <property type="taxonomic scope" value="Eukaryota"/>
</dbReference>
<feature type="domain" description="Caspase family p20" evidence="5">
    <location>
        <begin position="251"/>
        <end position="364"/>
    </location>
</feature>
<dbReference type="PANTHER" id="PTHR22576">
    <property type="entry name" value="MUCOSA ASSOCIATED LYMPHOID TISSUE LYMPHOMA TRANSLOCATION PROTEIN 1/PARACASPASE"/>
    <property type="match status" value="1"/>
</dbReference>
<evidence type="ECO:0000256" key="1">
    <source>
        <dbReference type="ARBA" id="ARBA00010134"/>
    </source>
</evidence>
<dbReference type="Proteomes" id="UP000010556">
    <property type="component" value="Unassembled WGS sequence"/>
</dbReference>
<name>L5MDK7_MYODS</name>
<dbReference type="InterPro" id="IPR001309">
    <property type="entry name" value="Pept_C14_p20"/>
</dbReference>
<dbReference type="SUPFAM" id="SSF52129">
    <property type="entry name" value="Caspase-like"/>
    <property type="match status" value="2"/>
</dbReference>
<organism evidence="6 7">
    <name type="scientific">Myotis davidii</name>
    <name type="common">David's myotis</name>
    <dbReference type="NCBI Taxonomy" id="225400"/>
    <lineage>
        <taxon>Eukaryota</taxon>
        <taxon>Metazoa</taxon>
        <taxon>Chordata</taxon>
        <taxon>Craniata</taxon>
        <taxon>Vertebrata</taxon>
        <taxon>Euteleostomi</taxon>
        <taxon>Mammalia</taxon>
        <taxon>Eutheria</taxon>
        <taxon>Laurasiatheria</taxon>
        <taxon>Chiroptera</taxon>
        <taxon>Yangochiroptera</taxon>
        <taxon>Vespertilionidae</taxon>
        <taxon>Myotis</taxon>
    </lineage>
</organism>
<dbReference type="MEROPS" id="C14.P02"/>
<evidence type="ECO:0000256" key="2">
    <source>
        <dbReference type="RuleBase" id="RU003971"/>
    </source>
</evidence>
<feature type="region of interest" description="Disordered" evidence="3">
    <location>
        <begin position="33"/>
        <end position="54"/>
    </location>
</feature>
<dbReference type="PROSITE" id="PS50207">
    <property type="entry name" value="CASPASE_P10"/>
    <property type="match status" value="1"/>
</dbReference>
<reference evidence="7" key="1">
    <citation type="journal article" date="2013" name="Science">
        <title>Comparative analysis of bat genomes provides insight into the evolution of flight and immunity.</title>
        <authorList>
            <person name="Zhang G."/>
            <person name="Cowled C."/>
            <person name="Shi Z."/>
            <person name="Huang Z."/>
            <person name="Bishop-Lilly K.A."/>
            <person name="Fang X."/>
            <person name="Wynne J.W."/>
            <person name="Xiong Z."/>
            <person name="Baker M.L."/>
            <person name="Zhao W."/>
            <person name="Tachedjian M."/>
            <person name="Zhu Y."/>
            <person name="Zhou P."/>
            <person name="Jiang X."/>
            <person name="Ng J."/>
            <person name="Yang L."/>
            <person name="Wu L."/>
            <person name="Xiao J."/>
            <person name="Feng Y."/>
            <person name="Chen Y."/>
            <person name="Sun X."/>
            <person name="Zhang Y."/>
            <person name="Marsh G.A."/>
            <person name="Crameri G."/>
            <person name="Broder C.C."/>
            <person name="Frey K.G."/>
            <person name="Wang L.F."/>
            <person name="Wang J."/>
        </authorList>
    </citation>
    <scope>NUCLEOTIDE SEQUENCE [LARGE SCALE GENOMIC DNA]</scope>
</reference>
<dbReference type="InterPro" id="IPR015917">
    <property type="entry name" value="Pept_C14A"/>
</dbReference>
<dbReference type="Gene3D" id="3.40.50.1460">
    <property type="match status" value="1"/>
</dbReference>
<dbReference type="GO" id="GO:0006508">
    <property type="term" value="P:proteolysis"/>
    <property type="evidence" value="ECO:0007669"/>
    <property type="project" value="InterPro"/>
</dbReference>
<evidence type="ECO:0000313" key="6">
    <source>
        <dbReference type="EMBL" id="ELK36417.1"/>
    </source>
</evidence>
<protein>
    <submittedName>
        <fullName evidence="6">Putative caspase-14-like protein</fullName>
    </submittedName>
</protein>
<keyword evidence="7" id="KW-1185">Reference proteome</keyword>
<dbReference type="EMBL" id="KB101597">
    <property type="protein sequence ID" value="ELK36417.1"/>
    <property type="molecule type" value="Genomic_DNA"/>
</dbReference>
<dbReference type="InterPro" id="IPR052039">
    <property type="entry name" value="Caspase-related_regulators"/>
</dbReference>
<feature type="domain" description="Caspase family p10" evidence="4">
    <location>
        <begin position="415"/>
        <end position="498"/>
    </location>
</feature>
<dbReference type="AlphaFoldDB" id="L5MDK7"/>
<proteinExistence type="inferred from homology"/>
<dbReference type="InterPro" id="IPR002138">
    <property type="entry name" value="Pept_C14_p10"/>
</dbReference>
<dbReference type="SMART" id="SM00115">
    <property type="entry name" value="CASc"/>
    <property type="match status" value="1"/>
</dbReference>